<dbReference type="Pfam" id="PF13561">
    <property type="entry name" value="adh_short_C2"/>
    <property type="match status" value="1"/>
</dbReference>
<sequence length="207" mass="23082">MIKQEYYIHPQQFNHEQNRRKGSYSHRRGKVTTRLFVKHGARAVVITDVQDDLGKNVAISIGSNVCTYIHCDIRDEAQVKSLVDSTVEIYGQLDIMFSNTGIMSKSEQKVLDFDMDEYDRVFAINVRGTAACVKHAARAMVEGQVKGNIICTASVLGRIGVLESTDYGMSKHAVITLMKSASKQLGQYGIRVNCVSPFVVATPCWNM</sequence>
<gene>
    <name evidence="2" type="ORF">CTI12_AA255790</name>
</gene>
<dbReference type="Proteomes" id="UP000245207">
    <property type="component" value="Unassembled WGS sequence"/>
</dbReference>
<dbReference type="Gene3D" id="3.40.50.720">
    <property type="entry name" value="NAD(P)-binding Rossmann-like Domain"/>
    <property type="match status" value="1"/>
</dbReference>
<dbReference type="PRINTS" id="PR00081">
    <property type="entry name" value="GDHRDH"/>
</dbReference>
<dbReference type="OrthoDB" id="294295at2759"/>
<comment type="caution">
    <text evidence="2">The sequence shown here is derived from an EMBL/GenBank/DDBJ whole genome shotgun (WGS) entry which is preliminary data.</text>
</comment>
<dbReference type="STRING" id="35608.A0A2U1NK09"/>
<reference evidence="2 3" key="1">
    <citation type="journal article" date="2018" name="Mol. Plant">
        <title>The genome of Artemisia annua provides insight into the evolution of Asteraceae family and artemisinin biosynthesis.</title>
        <authorList>
            <person name="Shen Q."/>
            <person name="Zhang L."/>
            <person name="Liao Z."/>
            <person name="Wang S."/>
            <person name="Yan T."/>
            <person name="Shi P."/>
            <person name="Liu M."/>
            <person name="Fu X."/>
            <person name="Pan Q."/>
            <person name="Wang Y."/>
            <person name="Lv Z."/>
            <person name="Lu X."/>
            <person name="Zhang F."/>
            <person name="Jiang W."/>
            <person name="Ma Y."/>
            <person name="Chen M."/>
            <person name="Hao X."/>
            <person name="Li L."/>
            <person name="Tang Y."/>
            <person name="Lv G."/>
            <person name="Zhou Y."/>
            <person name="Sun X."/>
            <person name="Brodelius P.E."/>
            <person name="Rose J.K.C."/>
            <person name="Tang K."/>
        </authorList>
    </citation>
    <scope>NUCLEOTIDE SEQUENCE [LARGE SCALE GENOMIC DNA]</scope>
    <source>
        <strain evidence="3">cv. Huhao1</strain>
        <tissue evidence="2">Leaf</tissue>
    </source>
</reference>
<keyword evidence="3" id="KW-1185">Reference proteome</keyword>
<name>A0A2U1NK09_ARTAN</name>
<dbReference type="SUPFAM" id="SSF51735">
    <property type="entry name" value="NAD(P)-binding Rossmann-fold domains"/>
    <property type="match status" value="1"/>
</dbReference>
<proteinExistence type="inferred from homology"/>
<dbReference type="PANTHER" id="PTHR42820:SF20">
    <property type="entry name" value="SHORT-CHAIN DEHYDROGENASE REDUCTASE 3B-LIKE"/>
    <property type="match status" value="1"/>
</dbReference>
<dbReference type="EMBL" id="PKPP01002664">
    <property type="protein sequence ID" value="PWA73853.1"/>
    <property type="molecule type" value="Genomic_DNA"/>
</dbReference>
<evidence type="ECO:0000256" key="1">
    <source>
        <dbReference type="ARBA" id="ARBA00006484"/>
    </source>
</evidence>
<dbReference type="InterPro" id="IPR036291">
    <property type="entry name" value="NAD(P)-bd_dom_sf"/>
</dbReference>
<dbReference type="PRINTS" id="PR00080">
    <property type="entry name" value="SDRFAMILY"/>
</dbReference>
<dbReference type="InterPro" id="IPR020904">
    <property type="entry name" value="Sc_DH/Rdtase_CS"/>
</dbReference>
<comment type="similarity">
    <text evidence="1">Belongs to the short-chain dehydrogenases/reductases (SDR) family.</text>
</comment>
<dbReference type="PROSITE" id="PS00061">
    <property type="entry name" value="ADH_SHORT"/>
    <property type="match status" value="1"/>
</dbReference>
<accession>A0A2U1NK09</accession>
<dbReference type="InterPro" id="IPR002347">
    <property type="entry name" value="SDR_fam"/>
</dbReference>
<organism evidence="2 3">
    <name type="scientific">Artemisia annua</name>
    <name type="common">Sweet wormwood</name>
    <dbReference type="NCBI Taxonomy" id="35608"/>
    <lineage>
        <taxon>Eukaryota</taxon>
        <taxon>Viridiplantae</taxon>
        <taxon>Streptophyta</taxon>
        <taxon>Embryophyta</taxon>
        <taxon>Tracheophyta</taxon>
        <taxon>Spermatophyta</taxon>
        <taxon>Magnoliopsida</taxon>
        <taxon>eudicotyledons</taxon>
        <taxon>Gunneridae</taxon>
        <taxon>Pentapetalae</taxon>
        <taxon>asterids</taxon>
        <taxon>campanulids</taxon>
        <taxon>Asterales</taxon>
        <taxon>Asteraceae</taxon>
        <taxon>Asteroideae</taxon>
        <taxon>Anthemideae</taxon>
        <taxon>Artemisiinae</taxon>
        <taxon>Artemisia</taxon>
    </lineage>
</organism>
<protein>
    <submittedName>
        <fullName evidence="2">(-)-isopiperitenol/(-)-carveol dehydrogenase, mitochondrial</fullName>
    </submittedName>
</protein>
<evidence type="ECO:0000313" key="2">
    <source>
        <dbReference type="EMBL" id="PWA73853.1"/>
    </source>
</evidence>
<dbReference type="PANTHER" id="PTHR42820">
    <property type="entry name" value="SHORT-CHAIN DEHYDROGENASE REDUCTASE"/>
    <property type="match status" value="1"/>
</dbReference>
<dbReference type="AlphaFoldDB" id="A0A2U1NK09"/>
<evidence type="ECO:0000313" key="3">
    <source>
        <dbReference type="Proteomes" id="UP000245207"/>
    </source>
</evidence>